<comment type="catalytic activity">
    <reaction evidence="6">
        <text>alpha-D-glucose 6-phosphate = beta-D-fructose 6-phosphate</text>
        <dbReference type="Rhea" id="RHEA:11816"/>
        <dbReference type="ChEBI" id="CHEBI:57634"/>
        <dbReference type="ChEBI" id="CHEBI:58225"/>
        <dbReference type="EC" id="5.3.1.9"/>
    </reaction>
</comment>
<keyword evidence="8" id="KW-0413">Isomerase</keyword>
<evidence type="ECO:0000256" key="3">
    <source>
        <dbReference type="ARBA" id="ARBA00011952"/>
    </source>
</evidence>
<dbReference type="InterPro" id="IPR011051">
    <property type="entry name" value="RmlC_Cupin_sf"/>
</dbReference>
<dbReference type="GO" id="GO:0005737">
    <property type="term" value="C:cytoplasm"/>
    <property type="evidence" value="ECO:0007669"/>
    <property type="project" value="InterPro"/>
</dbReference>
<dbReference type="Proteomes" id="UP000824072">
    <property type="component" value="Unassembled WGS sequence"/>
</dbReference>
<accession>A0A9D1IDD2</accession>
<evidence type="ECO:0000256" key="6">
    <source>
        <dbReference type="ARBA" id="ARBA00029321"/>
    </source>
</evidence>
<dbReference type="EMBL" id="DVMU01000134">
    <property type="protein sequence ID" value="HIU34102.1"/>
    <property type="molecule type" value="Genomic_DNA"/>
</dbReference>
<gene>
    <name evidence="8" type="ORF">IAB02_06015</name>
</gene>
<evidence type="ECO:0000259" key="7">
    <source>
        <dbReference type="Pfam" id="PF06560"/>
    </source>
</evidence>
<evidence type="ECO:0000256" key="4">
    <source>
        <dbReference type="ARBA" id="ARBA00022432"/>
    </source>
</evidence>
<keyword evidence="5" id="KW-0324">Glycolysis</keyword>
<evidence type="ECO:0000256" key="5">
    <source>
        <dbReference type="ARBA" id="ARBA00023152"/>
    </source>
</evidence>
<feature type="domain" description="Glucose-6-phosphate isomerase prokaryote" evidence="7">
    <location>
        <begin position="37"/>
        <end position="189"/>
    </location>
</feature>
<dbReference type="InterPro" id="IPR014710">
    <property type="entry name" value="RmlC-like_jellyroll"/>
</dbReference>
<dbReference type="Pfam" id="PF06560">
    <property type="entry name" value="GPI"/>
    <property type="match status" value="1"/>
</dbReference>
<dbReference type="EC" id="5.3.1.9" evidence="3"/>
<dbReference type="AlphaFoldDB" id="A0A9D1IDD2"/>
<dbReference type="SUPFAM" id="SSF51182">
    <property type="entry name" value="RmlC-like cupins"/>
    <property type="match status" value="1"/>
</dbReference>
<organism evidence="8 9">
    <name type="scientific">Candidatus Pullichristensenella excrementigallinarum</name>
    <dbReference type="NCBI Taxonomy" id="2840907"/>
    <lineage>
        <taxon>Bacteria</taxon>
        <taxon>Bacillati</taxon>
        <taxon>Bacillota</taxon>
        <taxon>Clostridia</taxon>
        <taxon>Candidatus Pullichristensenella</taxon>
    </lineage>
</organism>
<dbReference type="Gene3D" id="2.60.120.10">
    <property type="entry name" value="Jelly Rolls"/>
    <property type="match status" value="1"/>
</dbReference>
<dbReference type="CDD" id="cd02218">
    <property type="entry name" value="cupin_PGI"/>
    <property type="match status" value="1"/>
</dbReference>
<name>A0A9D1IDD2_9FIRM</name>
<reference evidence="8" key="1">
    <citation type="submission" date="2020-10" db="EMBL/GenBank/DDBJ databases">
        <authorList>
            <person name="Gilroy R."/>
        </authorList>
    </citation>
    <scope>NUCLEOTIDE SEQUENCE</scope>
    <source>
        <strain evidence="8">ChiHcec3-11533</strain>
    </source>
</reference>
<dbReference type="InterPro" id="IPR010551">
    <property type="entry name" value="G6P_isomerase_prok"/>
</dbReference>
<comment type="similarity">
    <text evidence="2">Belongs to the archaeal-type GPI family.</text>
</comment>
<evidence type="ECO:0000256" key="2">
    <source>
        <dbReference type="ARBA" id="ARBA00006542"/>
    </source>
</evidence>
<dbReference type="GO" id="GO:0004347">
    <property type="term" value="F:glucose-6-phosphate isomerase activity"/>
    <property type="evidence" value="ECO:0007669"/>
    <property type="project" value="UniProtKB-EC"/>
</dbReference>
<protein>
    <recommendedName>
        <fullName evidence="3">glucose-6-phosphate isomerase</fullName>
        <ecNumber evidence="3">5.3.1.9</ecNumber>
    </recommendedName>
</protein>
<evidence type="ECO:0000313" key="8">
    <source>
        <dbReference type="EMBL" id="HIU34102.1"/>
    </source>
</evidence>
<evidence type="ECO:0000313" key="9">
    <source>
        <dbReference type="Proteomes" id="UP000824072"/>
    </source>
</evidence>
<evidence type="ECO:0000256" key="1">
    <source>
        <dbReference type="ARBA" id="ARBA00004926"/>
    </source>
</evidence>
<comment type="caution">
    <text evidence="8">The sequence shown here is derived from an EMBL/GenBank/DDBJ whole genome shotgun (WGS) entry which is preliminary data.</text>
</comment>
<proteinExistence type="inferred from homology"/>
<comment type="pathway">
    <text evidence="1">Carbohydrate degradation; glycolysis; D-glyceraldehyde 3-phosphate and glycerone phosphate from D-glucose: step 2/4.</text>
</comment>
<dbReference type="GO" id="GO:0006096">
    <property type="term" value="P:glycolytic process"/>
    <property type="evidence" value="ECO:0007669"/>
    <property type="project" value="UniProtKB-KW"/>
</dbReference>
<keyword evidence="4" id="KW-0312">Gluconeogenesis</keyword>
<dbReference type="GO" id="GO:0006094">
    <property type="term" value="P:gluconeogenesis"/>
    <property type="evidence" value="ECO:0007669"/>
    <property type="project" value="UniProtKB-KW"/>
</dbReference>
<reference evidence="8" key="2">
    <citation type="journal article" date="2021" name="PeerJ">
        <title>Extensive microbial diversity within the chicken gut microbiome revealed by metagenomics and culture.</title>
        <authorList>
            <person name="Gilroy R."/>
            <person name="Ravi A."/>
            <person name="Getino M."/>
            <person name="Pursley I."/>
            <person name="Horton D.L."/>
            <person name="Alikhan N.F."/>
            <person name="Baker D."/>
            <person name="Gharbi K."/>
            <person name="Hall N."/>
            <person name="Watson M."/>
            <person name="Adriaenssens E.M."/>
            <person name="Foster-Nyarko E."/>
            <person name="Jarju S."/>
            <person name="Secka A."/>
            <person name="Antonio M."/>
            <person name="Oren A."/>
            <person name="Chaudhuri R.R."/>
            <person name="La Ragione R."/>
            <person name="Hildebrand F."/>
            <person name="Pallen M.J."/>
        </authorList>
    </citation>
    <scope>NUCLEOTIDE SEQUENCE</scope>
    <source>
        <strain evidence="8">ChiHcec3-11533</strain>
    </source>
</reference>
<sequence length="203" mass="22834">MDFNASGKLFDFERGFSAYFDKETGLSPEVETGKRYLSQMQGMFLDTQAQDDLLKDGDKLVYEFHSMPAPEHAGDLAFGCSIVYPGKVGQEYYMTKGHFHTILDTGEVYYCLSGHGYMMMESPEGDWEAIELTPGKACYVPKRYAHRSVCVGKPSDGPLVTFFTFRADAGHDYGTIETKGFRKLLIEQDGKPTIIDNPKWKDA</sequence>